<dbReference type="PATRIC" id="fig|1434108.4.peg.1403"/>
<reference evidence="1 2" key="1">
    <citation type="submission" date="2014-07" db="EMBL/GenBank/DDBJ databases">
        <title>Methanogenic archaea and the global carbon cycle.</title>
        <authorList>
            <person name="Henriksen J.R."/>
            <person name="Luke J."/>
            <person name="Reinhart S."/>
            <person name="Benedict M.N."/>
            <person name="Youngblut N.D."/>
            <person name="Metcalf M.E."/>
            <person name="Whitaker R.J."/>
            <person name="Metcalf W.W."/>
        </authorList>
    </citation>
    <scope>NUCLEOTIDE SEQUENCE [LARGE SCALE GENOMIC DNA]</scope>
    <source>
        <strain evidence="1 2">MS</strain>
    </source>
</reference>
<dbReference type="EMBL" id="CP009528">
    <property type="protein sequence ID" value="AKB54141.1"/>
    <property type="molecule type" value="Genomic_DNA"/>
</dbReference>
<dbReference type="RefSeq" id="WP_048118874.1">
    <property type="nucleotide sequence ID" value="NZ_CP009528.1"/>
</dbReference>
<evidence type="ECO:0000313" key="2">
    <source>
        <dbReference type="Proteomes" id="UP000033033"/>
    </source>
</evidence>
<keyword evidence="2" id="KW-1185">Reference proteome</keyword>
<dbReference type="KEGG" id="mby:MSBRM_1143"/>
<dbReference type="Proteomes" id="UP000033033">
    <property type="component" value="Chromosome"/>
</dbReference>
<organism evidence="1 2">
    <name type="scientific">Methanosarcina barkeri MS</name>
    <dbReference type="NCBI Taxonomy" id="1434108"/>
    <lineage>
        <taxon>Archaea</taxon>
        <taxon>Methanobacteriati</taxon>
        <taxon>Methanobacteriota</taxon>
        <taxon>Stenosarchaea group</taxon>
        <taxon>Methanomicrobia</taxon>
        <taxon>Methanosarcinales</taxon>
        <taxon>Methanosarcinaceae</taxon>
        <taxon>Methanosarcina</taxon>
    </lineage>
</organism>
<accession>A0A0E3LN47</accession>
<sequence>MKIKLIVSLLLICLVFSIGSAQAQLGSRSCEPVTISGVTPDTFECLKTNLQNYGIDVPPGNKGELSGRGITGRFEWDGQSNLTLTITRKPVFINCETADREITRFIDECKRM</sequence>
<dbReference type="AlphaFoldDB" id="A0A0E3LN47"/>
<proteinExistence type="predicted"/>
<evidence type="ECO:0000313" key="1">
    <source>
        <dbReference type="EMBL" id="AKB54141.1"/>
    </source>
</evidence>
<protein>
    <submittedName>
        <fullName evidence="1">Uncharacterized protein</fullName>
    </submittedName>
</protein>
<name>A0A0E3LN47_METBA</name>
<dbReference type="GeneID" id="24844370"/>
<dbReference type="HOGENOM" id="CLU_174511_0_0_2"/>
<gene>
    <name evidence="1" type="ORF">MSBRM_1143</name>
</gene>